<feature type="compositionally biased region" description="Basic and acidic residues" evidence="1">
    <location>
        <begin position="62"/>
        <end position="75"/>
    </location>
</feature>
<feature type="compositionally biased region" description="Low complexity" evidence="1">
    <location>
        <begin position="131"/>
        <end position="144"/>
    </location>
</feature>
<feature type="compositionally biased region" description="Low complexity" evidence="1">
    <location>
        <begin position="154"/>
        <end position="164"/>
    </location>
</feature>
<sequence>MQQLAQLTAQLESRLRQERGLGSTKRTQELARASCRLILLLDEYSSCRQGGRRACDGTQDLAGERGGGRASERASRAGRQAGDGTGREERREKVEDWEGLECSGQQRGGEAEAGSCCRVQLRRQAGKAEVHGQQQQQQHSSAAGGWAGGGGGERALLAAAREAM</sequence>
<name>A0A176WRD4_MARPO</name>
<feature type="compositionally biased region" description="Basic and acidic residues" evidence="1">
    <location>
        <begin position="85"/>
        <end position="96"/>
    </location>
</feature>
<feature type="region of interest" description="Disordered" evidence="1">
    <location>
        <begin position="49"/>
        <end position="112"/>
    </location>
</feature>
<proteinExistence type="predicted"/>
<dbReference type="EMBL" id="LVLJ01000172">
    <property type="protein sequence ID" value="OAE35394.1"/>
    <property type="molecule type" value="Genomic_DNA"/>
</dbReference>
<dbReference type="AlphaFoldDB" id="A0A176WRD4"/>
<evidence type="ECO:0000313" key="3">
    <source>
        <dbReference type="Proteomes" id="UP000077202"/>
    </source>
</evidence>
<gene>
    <name evidence="2" type="ORF">AXG93_2587s1090</name>
</gene>
<keyword evidence="3" id="KW-1185">Reference proteome</keyword>
<protein>
    <submittedName>
        <fullName evidence="2">Uncharacterized protein</fullName>
    </submittedName>
</protein>
<dbReference type="Proteomes" id="UP000077202">
    <property type="component" value="Unassembled WGS sequence"/>
</dbReference>
<comment type="caution">
    <text evidence="2">The sequence shown here is derived from an EMBL/GenBank/DDBJ whole genome shotgun (WGS) entry which is preliminary data.</text>
</comment>
<evidence type="ECO:0000313" key="2">
    <source>
        <dbReference type="EMBL" id="OAE35394.1"/>
    </source>
</evidence>
<accession>A0A176WRD4</accession>
<feature type="region of interest" description="Disordered" evidence="1">
    <location>
        <begin position="127"/>
        <end position="164"/>
    </location>
</feature>
<organism evidence="2 3">
    <name type="scientific">Marchantia polymorpha subsp. ruderalis</name>
    <dbReference type="NCBI Taxonomy" id="1480154"/>
    <lineage>
        <taxon>Eukaryota</taxon>
        <taxon>Viridiplantae</taxon>
        <taxon>Streptophyta</taxon>
        <taxon>Embryophyta</taxon>
        <taxon>Marchantiophyta</taxon>
        <taxon>Marchantiopsida</taxon>
        <taxon>Marchantiidae</taxon>
        <taxon>Marchantiales</taxon>
        <taxon>Marchantiaceae</taxon>
        <taxon>Marchantia</taxon>
    </lineage>
</organism>
<reference evidence="2" key="1">
    <citation type="submission" date="2016-03" db="EMBL/GenBank/DDBJ databases">
        <title>Mechanisms controlling the formation of the plant cell surface in tip-growing cells are functionally conserved among land plants.</title>
        <authorList>
            <person name="Honkanen S."/>
            <person name="Jones V.A."/>
            <person name="Morieri G."/>
            <person name="Champion C."/>
            <person name="Hetherington A.J."/>
            <person name="Kelly S."/>
            <person name="Saint-Marcoux D."/>
            <person name="Proust H."/>
            <person name="Prescott H."/>
            <person name="Dolan L."/>
        </authorList>
    </citation>
    <scope>NUCLEOTIDE SEQUENCE [LARGE SCALE GENOMIC DNA]</scope>
    <source>
        <tissue evidence="2">Whole gametophyte</tissue>
    </source>
</reference>
<evidence type="ECO:0000256" key="1">
    <source>
        <dbReference type="SAM" id="MobiDB-lite"/>
    </source>
</evidence>